<evidence type="ECO:0000256" key="3">
    <source>
        <dbReference type="ARBA" id="ARBA00022729"/>
    </source>
</evidence>
<dbReference type="GO" id="GO:0043190">
    <property type="term" value="C:ATP-binding cassette (ABC) transporter complex"/>
    <property type="evidence" value="ECO:0007669"/>
    <property type="project" value="InterPro"/>
</dbReference>
<protein>
    <submittedName>
        <fullName evidence="6">ABC transporter substrate-binding protein</fullName>
    </submittedName>
</protein>
<dbReference type="Proteomes" id="UP000460272">
    <property type="component" value="Unassembled WGS sequence"/>
</dbReference>
<dbReference type="GO" id="GO:1904680">
    <property type="term" value="F:peptide transmembrane transporter activity"/>
    <property type="evidence" value="ECO:0007669"/>
    <property type="project" value="TreeGrafter"/>
</dbReference>
<reference evidence="6 7" key="1">
    <citation type="submission" date="2018-11" db="EMBL/GenBank/DDBJ databases">
        <title>Trebonia kvetii gen.nov., sp.nov., a novel acidophilic actinobacterium, and proposal of the new actinobacterial family Treboniaceae fam. nov.</title>
        <authorList>
            <person name="Rapoport D."/>
            <person name="Sagova-Mareckova M."/>
            <person name="Sedlacek I."/>
            <person name="Provaznik J."/>
            <person name="Kralova S."/>
            <person name="Pavlinic D."/>
            <person name="Benes V."/>
            <person name="Kopecky J."/>
        </authorList>
    </citation>
    <scope>NUCLEOTIDE SEQUENCE [LARGE SCALE GENOMIC DNA]</scope>
    <source>
        <strain evidence="6 7">15Tr583</strain>
    </source>
</reference>
<evidence type="ECO:0000313" key="6">
    <source>
        <dbReference type="EMBL" id="TVZ00686.1"/>
    </source>
</evidence>
<feature type="compositionally biased region" description="Polar residues" evidence="4">
    <location>
        <begin position="575"/>
        <end position="590"/>
    </location>
</feature>
<dbReference type="Pfam" id="PF00496">
    <property type="entry name" value="SBP_bac_5"/>
    <property type="match status" value="1"/>
</dbReference>
<dbReference type="OrthoDB" id="9764591at2"/>
<comment type="similarity">
    <text evidence="1">Belongs to the bacterial solute-binding protein 5 family.</text>
</comment>
<gene>
    <name evidence="6" type="ORF">EAS64_35570</name>
</gene>
<dbReference type="InterPro" id="IPR030678">
    <property type="entry name" value="Peptide/Ni-bd"/>
</dbReference>
<keyword evidence="2" id="KW-0813">Transport</keyword>
<evidence type="ECO:0000256" key="1">
    <source>
        <dbReference type="ARBA" id="ARBA00005695"/>
    </source>
</evidence>
<dbReference type="GO" id="GO:0015833">
    <property type="term" value="P:peptide transport"/>
    <property type="evidence" value="ECO:0007669"/>
    <property type="project" value="TreeGrafter"/>
</dbReference>
<organism evidence="6 7">
    <name type="scientific">Trebonia kvetii</name>
    <dbReference type="NCBI Taxonomy" id="2480626"/>
    <lineage>
        <taxon>Bacteria</taxon>
        <taxon>Bacillati</taxon>
        <taxon>Actinomycetota</taxon>
        <taxon>Actinomycetes</taxon>
        <taxon>Streptosporangiales</taxon>
        <taxon>Treboniaceae</taxon>
        <taxon>Trebonia</taxon>
    </lineage>
</organism>
<evidence type="ECO:0000313" key="7">
    <source>
        <dbReference type="Proteomes" id="UP000460272"/>
    </source>
</evidence>
<comment type="caution">
    <text evidence="6">The sequence shown here is derived from an EMBL/GenBank/DDBJ whole genome shotgun (WGS) entry which is preliminary data.</text>
</comment>
<dbReference type="SUPFAM" id="SSF53850">
    <property type="entry name" value="Periplasmic binding protein-like II"/>
    <property type="match status" value="1"/>
</dbReference>
<dbReference type="PANTHER" id="PTHR30290:SF9">
    <property type="entry name" value="OLIGOPEPTIDE-BINDING PROTEIN APPA"/>
    <property type="match status" value="1"/>
</dbReference>
<dbReference type="InterPro" id="IPR000914">
    <property type="entry name" value="SBP_5_dom"/>
</dbReference>
<feature type="region of interest" description="Disordered" evidence="4">
    <location>
        <begin position="1"/>
        <end position="22"/>
    </location>
</feature>
<dbReference type="Gene3D" id="3.10.105.10">
    <property type="entry name" value="Dipeptide-binding Protein, Domain 3"/>
    <property type="match status" value="1"/>
</dbReference>
<feature type="compositionally biased region" description="Low complexity" evidence="4">
    <location>
        <begin position="55"/>
        <end position="86"/>
    </location>
</feature>
<dbReference type="InterPro" id="IPR039424">
    <property type="entry name" value="SBP_5"/>
</dbReference>
<dbReference type="PANTHER" id="PTHR30290">
    <property type="entry name" value="PERIPLASMIC BINDING COMPONENT OF ABC TRANSPORTER"/>
    <property type="match status" value="1"/>
</dbReference>
<keyword evidence="7" id="KW-1185">Reference proteome</keyword>
<dbReference type="Gene3D" id="3.40.190.10">
    <property type="entry name" value="Periplasmic binding protein-like II"/>
    <property type="match status" value="1"/>
</dbReference>
<dbReference type="AlphaFoldDB" id="A0A6P2BR57"/>
<dbReference type="CDD" id="cd08509">
    <property type="entry name" value="PBP2_TmCBP_oligosaccharides_like"/>
    <property type="match status" value="1"/>
</dbReference>
<evidence type="ECO:0000256" key="2">
    <source>
        <dbReference type="ARBA" id="ARBA00022448"/>
    </source>
</evidence>
<accession>A0A6P2BR57</accession>
<sequence>MKPGRPSRNALPSFQSVTREERSKLTIQRITSKRVLALTASGLLAAALAACSSSTSTTPPASTSSAPATGSSASAPASSSPATSASNAEVVMESSPESSITQDFNPFVSTAAPQGMGATGLVYEPLIQFDLANPTQQYPWLATKYAWSNGGKTITFTIRQGVKWNDGTDFTPADVAFTFNYVKAHTDINLGGLQITSATASGDTVTVNFPTAQYMKLEQIAGQAMLPQAVWSKITDPATFTDSTPVGTGPYVLGSFTPEGFTMIRNTHYWSNVPVGRVYFPVYTSNTGALSALYSDQIDWTGNYIPGLQQNFVAKDPAHHHFWEAAGSSNALWPNLTTWPTNQLAVRQAIDVAINRNVLSSEGESGLEAPLTNASGITLPTYQAWLAAEVKDRTLPAAGSAAQAQSILTKAGYTKDSAGFFALNGKEVKVTIVDPAAYTDYAQSGALIAQDLKAAGINATFNGITVNAWNADMASHNFQLALHWSSGGITPYFLFDTWLDQGLISAGQGDFEQLKDATIQADLQKLNGDETVAEQTADLAPIEKYVADNLPVIPTTTAADWFEYSSLHFTGWPTQDNPYDSGQPSGTNNGPGTGSDEVVLLKLQPVSS</sequence>
<keyword evidence="3" id="KW-0732">Signal</keyword>
<evidence type="ECO:0000259" key="5">
    <source>
        <dbReference type="Pfam" id="PF00496"/>
    </source>
</evidence>
<dbReference type="GO" id="GO:0042597">
    <property type="term" value="C:periplasmic space"/>
    <property type="evidence" value="ECO:0007669"/>
    <property type="project" value="UniProtKB-ARBA"/>
</dbReference>
<dbReference type="EMBL" id="RPFW01000008">
    <property type="protein sequence ID" value="TVZ00686.1"/>
    <property type="molecule type" value="Genomic_DNA"/>
</dbReference>
<evidence type="ECO:0000256" key="4">
    <source>
        <dbReference type="SAM" id="MobiDB-lite"/>
    </source>
</evidence>
<dbReference type="Gene3D" id="3.90.76.10">
    <property type="entry name" value="Dipeptide-binding Protein, Domain 1"/>
    <property type="match status" value="1"/>
</dbReference>
<name>A0A6P2BR57_9ACTN</name>
<dbReference type="PIRSF" id="PIRSF002741">
    <property type="entry name" value="MppA"/>
    <property type="match status" value="1"/>
</dbReference>
<proteinExistence type="inferred from homology"/>
<feature type="region of interest" description="Disordered" evidence="4">
    <location>
        <begin position="575"/>
        <end position="599"/>
    </location>
</feature>
<feature type="domain" description="Solute-binding protein family 5" evidence="5">
    <location>
        <begin position="138"/>
        <end position="501"/>
    </location>
</feature>
<feature type="region of interest" description="Disordered" evidence="4">
    <location>
        <begin position="55"/>
        <end position="96"/>
    </location>
</feature>